<dbReference type="Pfam" id="PF01504">
    <property type="entry name" value="PIP5K"/>
    <property type="match status" value="1"/>
</dbReference>
<dbReference type="InterPro" id="IPR027409">
    <property type="entry name" value="GroEL-like_apical_dom_sf"/>
</dbReference>
<feature type="compositionally biased region" description="Basic and acidic residues" evidence="16">
    <location>
        <begin position="187"/>
        <end position="197"/>
    </location>
</feature>
<dbReference type="InterPro" id="IPR044769">
    <property type="entry name" value="PIKfyve_PIPKc"/>
</dbReference>
<dbReference type="Pfam" id="PF01363">
    <property type="entry name" value="FYVE"/>
    <property type="match status" value="1"/>
</dbReference>
<sequence length="1447" mass="159931">MRSALPERALWVDDQYATRCRGCDAPFTLLRRRHHCRHCGQIFCSDCLATTHTTTAGRIITDKIATMVGLRVDESHKICHECDRIVRKRRFVKRYIGQPAMIANETSLHHTDETSAPKLSESPPTPNISEEHVDVAASSGEMMPTKLEATLSSSIDEKCNEKDENMVATTKLAPVPLESEQPPTEEIPTHPETPKEREISYSLAELPLYSRNSMTVWIERLRREAQGRKWDGAARPPKPLSNRCVFKAEPKAKFTVLEAAEGPTASMATVFTAPVAQEELQKLEQEVSFHLIKRASRHFMSEEVLLSGGGLDKVEWVAGICDLAWRVVSQTLVVPREHVLAHLDVICVPGGSLSETKIIPGVAFLQTVAFRQMRTTVKLPRILLLAGDVGVAVKPLTDLTEYIGSCEGYLDKQYQRIKLWNPSVIVVEGRMHHYLLDRIQRESDITLVLQAGKAALHRLSRCCSASIIRDLQYVSGMDVSDPSALGTCDTFQLIQIGGKNICAFSGLRMPSFTTVLLRGGEGGQLDAAKRILVNCAITAYHLALQAHCFADFGIGMCPEYNPDGVAGDEEGREENRRLPSPCGNLAASNLHDHVECMTFISSSPRDEDLAATLSMNIAIKYPDDVTNMDPRYTKLVTDCLEVGTALLDTAAGDDPAGVTPMSSMISNVHQHFESFSFYSDADETLREYLTARAREGDGTRLIVHGNKRVWVTVKANASSGSRTNAQGSRAFSGLGTTSQSLKLAQPCGSLQLGEKLENDSWRLPLRTEAICKQCMQDVTSNFNTVPMEPCSVHTLNISWGAFLEFLIYTSPSVVMTCGHRMCESSFLSFTLFPYSTAEVAVSIRVEELPVYDIIPPSMTMPLCADVVSMYYHHEFEELRQCVAQTIAIVQTALSPQMSQQVGMANQAKNAKQTFSQLLSSRNCITDADTTNVTEERGRSLLKQAEDLIGRLSSLQSTEGLTQVRCGEMAELIIDTQDWFAAYVALLERRGGKVSSLVDTLNLDCTSWALDMARSYCVRPDEPSSFLAVALRAIGIWSESSQDSFRSDLTPCGGYCPAPFADAYAEDIELTAIGEEVQKESMEKTVEFVLGVSPSNPTDASSPFAAICSVSDALEVLGEGVTKTKATFKHVVDCFYPWDKGETFRATVEVMFPTHFAALQYLYTEGKVDELMLSLSRCRAFKPQGGKTNSDFFITLDGRFLLKQIKQAELLHFAEFGPRYFTQLRKVYSRAIRSGVRVGSVPFGCSLGKVLGLFSLHVKGRKRLSDSSTEARFFVVMESVFYSRQPDVMYDLKGSQRNRVAREGSVVLLDQDLAKILCRGSFFFCSGETKNLFMDSITCDAHLLATSSIMDYSLIVGVDHTTRQLYVGIIDYLHPYTGAKAIESKVKAGLETVLGGQGRDPTIIDPPSYRERFTRWLGDCVFSVPTKRLAVPWVTGREGKSGDSCSLA</sequence>
<dbReference type="FunFam" id="3.30.800.10:FF:000014">
    <property type="entry name" value="Putative phosphatidylinositol (3,5) kinase"/>
    <property type="match status" value="1"/>
</dbReference>
<keyword evidence="12" id="KW-0862">Zinc</keyword>
<evidence type="ECO:0000259" key="18">
    <source>
        <dbReference type="PROSITE" id="PS51455"/>
    </source>
</evidence>
<feature type="region of interest" description="Disordered" evidence="16">
    <location>
        <begin position="103"/>
        <end position="129"/>
    </location>
</feature>
<keyword evidence="9 14" id="KW-0863">Zinc-finger</keyword>
<dbReference type="RefSeq" id="XP_067082021.1">
    <property type="nucleotide sequence ID" value="XM_067225920.1"/>
</dbReference>
<name>A0A1G4IG48_TRYEQ</name>
<dbReference type="GO" id="GO:0008270">
    <property type="term" value="F:zinc ion binding"/>
    <property type="evidence" value="ECO:0007669"/>
    <property type="project" value="UniProtKB-KW"/>
</dbReference>
<evidence type="ECO:0000256" key="10">
    <source>
        <dbReference type="ARBA" id="ARBA00022777"/>
    </source>
</evidence>
<dbReference type="Proteomes" id="UP000195570">
    <property type="component" value="Unassembled WGS sequence"/>
</dbReference>
<keyword evidence="8" id="KW-0967">Endosome</keyword>
<keyword evidence="4" id="KW-0963">Cytoplasm</keyword>
<keyword evidence="7 15" id="KW-0547">Nucleotide-binding</keyword>
<dbReference type="Pfam" id="PF00118">
    <property type="entry name" value="Cpn60_TCP1"/>
    <property type="match status" value="1"/>
</dbReference>
<dbReference type="PANTHER" id="PTHR45748:SF7">
    <property type="entry name" value="1-PHOSPHATIDYLINOSITOL 3-PHOSPHATE 5-KINASE-RELATED"/>
    <property type="match status" value="1"/>
</dbReference>
<gene>
    <name evidence="19" type="ORF">TEOVI_000292700</name>
</gene>
<protein>
    <recommendedName>
        <fullName evidence="3">1-phosphatidylinositol-3-phosphate 5-kinase</fullName>
        <ecNumber evidence="3">2.7.1.150</ecNumber>
    </recommendedName>
</protein>
<dbReference type="PROSITE" id="PS51455">
    <property type="entry name" value="PIPK"/>
    <property type="match status" value="1"/>
</dbReference>
<keyword evidence="10 15" id="KW-0418">Kinase</keyword>
<keyword evidence="13 15" id="KW-0067">ATP-binding</keyword>
<dbReference type="SUPFAM" id="SSF57903">
    <property type="entry name" value="FYVE/PHD zinc finger"/>
    <property type="match status" value="1"/>
</dbReference>
<evidence type="ECO:0000256" key="4">
    <source>
        <dbReference type="ARBA" id="ARBA00022490"/>
    </source>
</evidence>
<dbReference type="FunFam" id="3.30.40.10:FF:000510">
    <property type="entry name" value="Phosphatidylinositol 3,5-kinase"/>
    <property type="match status" value="1"/>
</dbReference>
<feature type="region of interest" description="Disordered" evidence="16">
    <location>
        <begin position="177"/>
        <end position="197"/>
    </location>
</feature>
<reference evidence="19" key="1">
    <citation type="submission" date="2016-09" db="EMBL/GenBank/DDBJ databases">
        <authorList>
            <person name="Hebert L."/>
            <person name="Moumen B."/>
        </authorList>
    </citation>
    <scope>NUCLEOTIDE SEQUENCE [LARGE SCALE GENOMIC DNA]</scope>
    <source>
        <strain evidence="19">OVI</strain>
    </source>
</reference>
<dbReference type="PANTHER" id="PTHR45748">
    <property type="entry name" value="1-PHOSPHATIDYLINOSITOL 3-PHOSPHATE 5-KINASE-RELATED"/>
    <property type="match status" value="1"/>
</dbReference>
<dbReference type="InterPro" id="IPR013083">
    <property type="entry name" value="Znf_RING/FYVE/PHD"/>
</dbReference>
<dbReference type="GO" id="GO:0000285">
    <property type="term" value="F:1-phosphatidylinositol-3-phosphate 5-kinase activity"/>
    <property type="evidence" value="ECO:0007669"/>
    <property type="project" value="UniProtKB-EC"/>
</dbReference>
<dbReference type="Gene3D" id="3.30.40.10">
    <property type="entry name" value="Zinc/RING finger domain, C3HC4 (zinc finger)"/>
    <property type="match status" value="1"/>
</dbReference>
<evidence type="ECO:0000259" key="17">
    <source>
        <dbReference type="PROSITE" id="PS50178"/>
    </source>
</evidence>
<dbReference type="InterPro" id="IPR002423">
    <property type="entry name" value="Cpn60/GroEL/TCP-1"/>
</dbReference>
<dbReference type="InterPro" id="IPR000306">
    <property type="entry name" value="Znf_FYVE"/>
</dbReference>
<evidence type="ECO:0000256" key="7">
    <source>
        <dbReference type="ARBA" id="ARBA00022741"/>
    </source>
</evidence>
<dbReference type="SUPFAM" id="SSF52029">
    <property type="entry name" value="GroEL apical domain-like"/>
    <property type="match status" value="1"/>
</dbReference>
<evidence type="ECO:0000256" key="6">
    <source>
        <dbReference type="ARBA" id="ARBA00022723"/>
    </source>
</evidence>
<evidence type="ECO:0000256" key="14">
    <source>
        <dbReference type="PROSITE-ProRule" id="PRU00091"/>
    </source>
</evidence>
<comment type="subcellular location">
    <subcellularLocation>
        <location evidence="2">Cytoplasm</location>
    </subcellularLocation>
    <subcellularLocation>
        <location evidence="1">Endosome</location>
    </subcellularLocation>
</comment>
<keyword evidence="11" id="KW-0833">Ubl conjugation pathway</keyword>
<dbReference type="GO" id="GO:0046854">
    <property type="term" value="P:phosphatidylinositol phosphate biosynthetic process"/>
    <property type="evidence" value="ECO:0007669"/>
    <property type="project" value="TreeGrafter"/>
</dbReference>
<feature type="domain" description="FYVE-type" evidence="17">
    <location>
        <begin position="14"/>
        <end position="87"/>
    </location>
</feature>
<evidence type="ECO:0000256" key="1">
    <source>
        <dbReference type="ARBA" id="ARBA00004177"/>
    </source>
</evidence>
<dbReference type="SMART" id="SM00330">
    <property type="entry name" value="PIPKc"/>
    <property type="match status" value="1"/>
</dbReference>
<dbReference type="PROSITE" id="PS50178">
    <property type="entry name" value="ZF_FYVE"/>
    <property type="match status" value="1"/>
</dbReference>
<dbReference type="EC" id="2.7.1.150" evidence="3"/>
<comment type="caution">
    <text evidence="19">The sequence shown here is derived from an EMBL/GenBank/DDBJ whole genome shotgun (WGS) entry which is preliminary data.</text>
</comment>
<keyword evidence="5 15" id="KW-0808">Transferase</keyword>
<dbReference type="Gene3D" id="3.30.800.10">
    <property type="entry name" value="Phosphatidylinositol Phosphate Kinase II Beta"/>
    <property type="match status" value="1"/>
</dbReference>
<dbReference type="InterPro" id="IPR017455">
    <property type="entry name" value="Znf_FYVE-rel"/>
</dbReference>
<dbReference type="CDD" id="cd17300">
    <property type="entry name" value="PIPKc_PIKfyve"/>
    <property type="match status" value="1"/>
</dbReference>
<dbReference type="EMBL" id="CZPT02001622">
    <property type="protein sequence ID" value="SCU71346.1"/>
    <property type="molecule type" value="Genomic_DNA"/>
</dbReference>
<evidence type="ECO:0000256" key="16">
    <source>
        <dbReference type="SAM" id="MobiDB-lite"/>
    </source>
</evidence>
<evidence type="ECO:0000256" key="13">
    <source>
        <dbReference type="ARBA" id="ARBA00022840"/>
    </source>
</evidence>
<keyword evidence="20" id="KW-1185">Reference proteome</keyword>
<evidence type="ECO:0000256" key="9">
    <source>
        <dbReference type="ARBA" id="ARBA00022771"/>
    </source>
</evidence>
<keyword evidence="6" id="KW-0479">Metal-binding</keyword>
<evidence type="ECO:0000256" key="11">
    <source>
        <dbReference type="ARBA" id="ARBA00022786"/>
    </source>
</evidence>
<evidence type="ECO:0000256" key="2">
    <source>
        <dbReference type="ARBA" id="ARBA00004496"/>
    </source>
</evidence>
<evidence type="ECO:0000313" key="20">
    <source>
        <dbReference type="Proteomes" id="UP000195570"/>
    </source>
</evidence>
<accession>A0A1G4IG48</accession>
<dbReference type="GO" id="GO:0005524">
    <property type="term" value="F:ATP binding"/>
    <property type="evidence" value="ECO:0007669"/>
    <property type="project" value="UniProtKB-UniRule"/>
</dbReference>
<dbReference type="Gene3D" id="3.30.810.10">
    <property type="entry name" value="2-Layer Sandwich"/>
    <property type="match status" value="1"/>
</dbReference>
<evidence type="ECO:0000256" key="15">
    <source>
        <dbReference type="PROSITE-ProRule" id="PRU00781"/>
    </source>
</evidence>
<organism evidence="19 20">
    <name type="scientific">Trypanosoma equiperdum</name>
    <dbReference type="NCBI Taxonomy" id="5694"/>
    <lineage>
        <taxon>Eukaryota</taxon>
        <taxon>Discoba</taxon>
        <taxon>Euglenozoa</taxon>
        <taxon>Kinetoplastea</taxon>
        <taxon>Metakinetoplastina</taxon>
        <taxon>Trypanosomatida</taxon>
        <taxon>Trypanosomatidae</taxon>
        <taxon>Trypanosoma</taxon>
    </lineage>
</organism>
<dbReference type="InterPro" id="IPR027484">
    <property type="entry name" value="PInositol-4-P-5-kinase_N"/>
</dbReference>
<proteinExistence type="predicted"/>
<dbReference type="GeneID" id="92376867"/>
<dbReference type="SUPFAM" id="SSF56104">
    <property type="entry name" value="SAICAR synthase-like"/>
    <property type="match status" value="1"/>
</dbReference>
<dbReference type="InterPro" id="IPR011011">
    <property type="entry name" value="Znf_FYVE_PHD"/>
</dbReference>
<dbReference type="InterPro" id="IPR002498">
    <property type="entry name" value="PInositol-4-P-4/5-kinase_core"/>
</dbReference>
<evidence type="ECO:0000313" key="19">
    <source>
        <dbReference type="EMBL" id="SCU71346.1"/>
    </source>
</evidence>
<evidence type="ECO:0000256" key="12">
    <source>
        <dbReference type="ARBA" id="ARBA00022833"/>
    </source>
</evidence>
<evidence type="ECO:0000256" key="3">
    <source>
        <dbReference type="ARBA" id="ARBA00012009"/>
    </source>
</evidence>
<evidence type="ECO:0000256" key="8">
    <source>
        <dbReference type="ARBA" id="ARBA00022753"/>
    </source>
</evidence>
<feature type="domain" description="PIPK" evidence="18">
    <location>
        <begin position="1077"/>
        <end position="1420"/>
    </location>
</feature>
<dbReference type="Gene3D" id="3.50.7.10">
    <property type="entry name" value="GroEL"/>
    <property type="match status" value="1"/>
</dbReference>
<evidence type="ECO:0000256" key="5">
    <source>
        <dbReference type="ARBA" id="ARBA00022679"/>
    </source>
</evidence>
<dbReference type="VEuPathDB" id="TriTrypDB:TEOVI_000292700"/>
<dbReference type="SMART" id="SM00064">
    <property type="entry name" value="FYVE"/>
    <property type="match status" value="1"/>
</dbReference>
<dbReference type="GO" id="GO:0010008">
    <property type="term" value="C:endosome membrane"/>
    <property type="evidence" value="ECO:0007669"/>
    <property type="project" value="TreeGrafter"/>
</dbReference>
<dbReference type="InterPro" id="IPR027483">
    <property type="entry name" value="PInositol-4-P-4/5-kinase_C_sf"/>
</dbReference>